<dbReference type="PANTHER" id="PTHR34220:SF11">
    <property type="entry name" value="SENSOR PROTEIN KINASE HPTS"/>
    <property type="match status" value="1"/>
</dbReference>
<keyword evidence="10" id="KW-0902">Two-component regulatory system</keyword>
<feature type="transmembrane region" description="Helical" evidence="12">
    <location>
        <begin position="268"/>
        <end position="289"/>
    </location>
</feature>
<name>A0A1M4YQH9_9CLOT</name>
<dbReference type="GO" id="GO:0000155">
    <property type="term" value="F:phosphorelay sensor kinase activity"/>
    <property type="evidence" value="ECO:0007669"/>
    <property type="project" value="InterPro"/>
</dbReference>
<dbReference type="InterPro" id="IPR003660">
    <property type="entry name" value="HAMP_dom"/>
</dbReference>
<keyword evidence="7 14" id="KW-0418">Kinase</keyword>
<keyword evidence="4" id="KW-0808">Transferase</keyword>
<keyword evidence="9 12" id="KW-1133">Transmembrane helix</keyword>
<keyword evidence="3" id="KW-0597">Phosphoprotein</keyword>
<dbReference type="EMBL" id="FQVG01000033">
    <property type="protein sequence ID" value="SHF08020.1"/>
    <property type="molecule type" value="Genomic_DNA"/>
</dbReference>
<evidence type="ECO:0000313" key="14">
    <source>
        <dbReference type="EMBL" id="SHF08020.1"/>
    </source>
</evidence>
<feature type="domain" description="HAMP" evidence="13">
    <location>
        <begin position="296"/>
        <end position="348"/>
    </location>
</feature>
<dbReference type="RefSeq" id="WP_073249042.1">
    <property type="nucleotide sequence ID" value="NZ_FQVG01000033.1"/>
</dbReference>
<dbReference type="GO" id="GO:0005524">
    <property type="term" value="F:ATP binding"/>
    <property type="evidence" value="ECO:0007669"/>
    <property type="project" value="UniProtKB-KW"/>
</dbReference>
<evidence type="ECO:0000256" key="9">
    <source>
        <dbReference type="ARBA" id="ARBA00022989"/>
    </source>
</evidence>
<evidence type="ECO:0000256" key="4">
    <source>
        <dbReference type="ARBA" id="ARBA00022679"/>
    </source>
</evidence>
<keyword evidence="8" id="KW-0067">ATP-binding</keyword>
<keyword evidence="6" id="KW-0547">Nucleotide-binding</keyword>
<dbReference type="PANTHER" id="PTHR34220">
    <property type="entry name" value="SENSOR HISTIDINE KINASE YPDA"/>
    <property type="match status" value="1"/>
</dbReference>
<dbReference type="PROSITE" id="PS50885">
    <property type="entry name" value="HAMP"/>
    <property type="match status" value="1"/>
</dbReference>
<evidence type="ECO:0000256" key="12">
    <source>
        <dbReference type="SAM" id="Phobius"/>
    </source>
</evidence>
<evidence type="ECO:0000256" key="1">
    <source>
        <dbReference type="ARBA" id="ARBA00004651"/>
    </source>
</evidence>
<evidence type="ECO:0000256" key="3">
    <source>
        <dbReference type="ARBA" id="ARBA00022553"/>
    </source>
</evidence>
<evidence type="ECO:0000256" key="8">
    <source>
        <dbReference type="ARBA" id="ARBA00022840"/>
    </source>
</evidence>
<dbReference type="GO" id="GO:0005886">
    <property type="term" value="C:plasma membrane"/>
    <property type="evidence" value="ECO:0007669"/>
    <property type="project" value="UniProtKB-SubCell"/>
</dbReference>
<evidence type="ECO:0000256" key="2">
    <source>
        <dbReference type="ARBA" id="ARBA00022475"/>
    </source>
</evidence>
<evidence type="ECO:0000313" key="15">
    <source>
        <dbReference type="Proteomes" id="UP000184423"/>
    </source>
</evidence>
<evidence type="ECO:0000256" key="5">
    <source>
        <dbReference type="ARBA" id="ARBA00022692"/>
    </source>
</evidence>
<sequence length="520" mass="60548">MQYKNSFKYDIKKTFMLYTILPIVVLALLSYLISIFIFINNTASYNLNQNIYLSNSLNLYFKDYENALNKFSKNPLIINNIKTKKPNVETYQMLYSYINSTGIKTYFYIFDENKNIIMSNTNKIPVYAEKNRYNLGILSRLSDSYQNKLIECNIDSTNFQNTITFGTTIKRNGKIIGYLTFDIYADSLIKHYIADYALITVLTDKYGNVLFTTNTLPITKQGKLENYIKDGSGFLKHLKCYYFITQNKIYNNEFNIYTVNSLANMITVFKIIGILLIIFIVILICFLMYSSSKVSKDKTKDLDMILKALENVQNGNLDTRLNIRTNIEFKTISDAYNKMLDDIKNLIELNKEEAKHSIISEIKQLESQFNPHFLFNTLEVIKYMIKTNPQDATKMILNLSKILRYSIDNSSSEVNVVDELNYTNSYLDIIKTRFKENFDYNIKIDKHLTNCLIPKLIFQPMIENSIEHGYKGDNILYIDISIQNNDDFLIAKIKDNGAGINKNKLEEINKPELFTNQKLN</sequence>
<dbReference type="Gene3D" id="6.10.340.10">
    <property type="match status" value="1"/>
</dbReference>
<keyword evidence="5 12" id="KW-0812">Transmembrane</keyword>
<dbReference type="AlphaFoldDB" id="A0A1M4YQH9"/>
<comment type="subcellular location">
    <subcellularLocation>
        <location evidence="1">Cell membrane</location>
        <topology evidence="1">Multi-pass membrane protein</topology>
    </subcellularLocation>
</comment>
<reference evidence="15" key="1">
    <citation type="submission" date="2016-11" db="EMBL/GenBank/DDBJ databases">
        <authorList>
            <person name="Varghese N."/>
            <person name="Submissions S."/>
        </authorList>
    </citation>
    <scope>NUCLEOTIDE SEQUENCE [LARGE SCALE GENOMIC DNA]</scope>
    <source>
        <strain evidence="15">DSM 10124</strain>
    </source>
</reference>
<keyword evidence="15" id="KW-1185">Reference proteome</keyword>
<dbReference type="InterPro" id="IPR010559">
    <property type="entry name" value="Sig_transdc_His_kin_internal"/>
</dbReference>
<dbReference type="SUPFAM" id="SSF55874">
    <property type="entry name" value="ATPase domain of HSP90 chaperone/DNA topoisomerase II/histidine kinase"/>
    <property type="match status" value="1"/>
</dbReference>
<dbReference type="Gene3D" id="3.30.565.10">
    <property type="entry name" value="Histidine kinase-like ATPase, C-terminal domain"/>
    <property type="match status" value="1"/>
</dbReference>
<dbReference type="CDD" id="cd06225">
    <property type="entry name" value="HAMP"/>
    <property type="match status" value="1"/>
</dbReference>
<organism evidence="14 15">
    <name type="scientific">Caloramator proteoclasticus DSM 10124</name>
    <dbReference type="NCBI Taxonomy" id="1121262"/>
    <lineage>
        <taxon>Bacteria</taxon>
        <taxon>Bacillati</taxon>
        <taxon>Bacillota</taxon>
        <taxon>Clostridia</taxon>
        <taxon>Eubacteriales</taxon>
        <taxon>Clostridiaceae</taxon>
        <taxon>Caloramator</taxon>
    </lineage>
</organism>
<dbReference type="InterPro" id="IPR050640">
    <property type="entry name" value="Bact_2-comp_sensor_kinase"/>
</dbReference>
<keyword evidence="2" id="KW-1003">Cell membrane</keyword>
<evidence type="ECO:0000259" key="13">
    <source>
        <dbReference type="PROSITE" id="PS50885"/>
    </source>
</evidence>
<evidence type="ECO:0000256" key="7">
    <source>
        <dbReference type="ARBA" id="ARBA00022777"/>
    </source>
</evidence>
<dbReference type="Proteomes" id="UP000184423">
    <property type="component" value="Unassembled WGS sequence"/>
</dbReference>
<accession>A0A1M4YQH9</accession>
<dbReference type="Pfam" id="PF06580">
    <property type="entry name" value="His_kinase"/>
    <property type="match status" value="1"/>
</dbReference>
<evidence type="ECO:0000256" key="11">
    <source>
        <dbReference type="ARBA" id="ARBA00023136"/>
    </source>
</evidence>
<evidence type="ECO:0000256" key="10">
    <source>
        <dbReference type="ARBA" id="ARBA00023012"/>
    </source>
</evidence>
<gene>
    <name evidence="14" type="ORF">SAMN02746091_01721</name>
</gene>
<proteinExistence type="predicted"/>
<dbReference type="InterPro" id="IPR036890">
    <property type="entry name" value="HATPase_C_sf"/>
</dbReference>
<keyword evidence="11 12" id="KW-0472">Membrane</keyword>
<feature type="transmembrane region" description="Helical" evidence="12">
    <location>
        <begin position="15"/>
        <end position="39"/>
    </location>
</feature>
<protein>
    <submittedName>
        <fullName evidence="14">Histidine kinase</fullName>
    </submittedName>
</protein>
<evidence type="ECO:0000256" key="6">
    <source>
        <dbReference type="ARBA" id="ARBA00022741"/>
    </source>
</evidence>